<name>A0A3R9FLX3_ACIJO</name>
<dbReference type="CDD" id="cd00085">
    <property type="entry name" value="HNHc"/>
    <property type="match status" value="1"/>
</dbReference>
<evidence type="ECO:0000313" key="2">
    <source>
        <dbReference type="Proteomes" id="UP000277537"/>
    </source>
</evidence>
<dbReference type="SMART" id="SM00507">
    <property type="entry name" value="HNHc"/>
    <property type="match status" value="1"/>
</dbReference>
<accession>A0A3R9FLX3</accession>
<dbReference type="InterPro" id="IPR002711">
    <property type="entry name" value="HNH"/>
</dbReference>
<dbReference type="Gene3D" id="1.10.30.50">
    <property type="match status" value="1"/>
</dbReference>
<dbReference type="InterPro" id="IPR003615">
    <property type="entry name" value="HNH_nuc"/>
</dbReference>
<keyword evidence="1" id="KW-0540">Nuclease</keyword>
<dbReference type="GO" id="GO:0004519">
    <property type="term" value="F:endonuclease activity"/>
    <property type="evidence" value="ECO:0007669"/>
    <property type="project" value="UniProtKB-KW"/>
</dbReference>
<evidence type="ECO:0000313" key="1">
    <source>
        <dbReference type="EMBL" id="RSE16444.1"/>
    </source>
</evidence>
<dbReference type="GO" id="GO:0008270">
    <property type="term" value="F:zinc ion binding"/>
    <property type="evidence" value="ECO:0007669"/>
    <property type="project" value="InterPro"/>
</dbReference>
<organism evidence="1 2">
    <name type="scientific">Acinetobacter johnsonii</name>
    <dbReference type="NCBI Taxonomy" id="40214"/>
    <lineage>
        <taxon>Bacteria</taxon>
        <taxon>Pseudomonadati</taxon>
        <taxon>Pseudomonadota</taxon>
        <taxon>Gammaproteobacteria</taxon>
        <taxon>Moraxellales</taxon>
        <taxon>Moraxellaceae</taxon>
        <taxon>Acinetobacter</taxon>
    </lineage>
</organism>
<keyword evidence="1" id="KW-0255">Endonuclease</keyword>
<dbReference type="EMBL" id="RHXE01000086">
    <property type="protein sequence ID" value="RSE16444.1"/>
    <property type="molecule type" value="Genomic_DNA"/>
</dbReference>
<protein>
    <submittedName>
        <fullName evidence="1">HNH endonuclease</fullName>
    </submittedName>
</protein>
<dbReference type="GO" id="GO:0003676">
    <property type="term" value="F:nucleic acid binding"/>
    <property type="evidence" value="ECO:0007669"/>
    <property type="project" value="InterPro"/>
</dbReference>
<comment type="caution">
    <text evidence="1">The sequence shown here is derived from an EMBL/GenBank/DDBJ whole genome shotgun (WGS) entry which is preliminary data.</text>
</comment>
<dbReference type="Proteomes" id="UP000277537">
    <property type="component" value="Unassembled WGS sequence"/>
</dbReference>
<dbReference type="RefSeq" id="WP_125275062.1">
    <property type="nucleotide sequence ID" value="NZ_CP059080.1"/>
</dbReference>
<dbReference type="AlphaFoldDB" id="A0A3R9FLX3"/>
<dbReference type="Pfam" id="PF01844">
    <property type="entry name" value="HNH"/>
    <property type="match status" value="1"/>
</dbReference>
<keyword evidence="1" id="KW-0378">Hydrolase</keyword>
<reference evidence="1 2" key="1">
    <citation type="submission" date="2018-10" db="EMBL/GenBank/DDBJ databases">
        <title>Transmission dynamics of multidrug resistant bacteria on intensive care unit surfaces.</title>
        <authorList>
            <person name="D'Souza A.W."/>
            <person name="Potter R.F."/>
            <person name="Wallace M."/>
            <person name="Shupe A."/>
            <person name="Patel S."/>
            <person name="Sun S."/>
            <person name="Gul D."/>
            <person name="Kwon J.H."/>
            <person name="Andleeb S."/>
            <person name="Burnham C.-A.D."/>
            <person name="Dantas G."/>
        </authorList>
    </citation>
    <scope>NUCLEOTIDE SEQUENCE [LARGE SCALE GENOMIC DNA]</scope>
    <source>
        <strain evidence="1 2">AJ_385</strain>
    </source>
</reference>
<gene>
    <name evidence="1" type="ORF">EGT73_18070</name>
</gene>
<proteinExistence type="predicted"/>
<sequence length="541" mass="62629">MGTTTILKNVLDRKPMVAFPTQYALKPRHFEVKIKDLENSQIIEQLYKADNQRSTEYWRLEEIVEFMQECMSNPNTWLTVLYWMDENGNIYVIDGGHRVSLLVAWIKRYFADEQVISAPNFNDQQKADLRYIRDRIKECSDFQKIMTDPSLIKIKENIEKLSIRFMHVVGSPEDARKAFESINSKSKRLDRWEEAHLKNRGRDTFYAIYACCYLSDNRANLIDLGENEINRIIVLGEKIHNLLFRNILLDTDLTHGKRIGLVTELLNIISNDSDMDSDESDGQALRVYERLSELYTILFRIAKPEGDNRNVSLGLHPQLYFFKDGRFQITSFLAWFAIIAELHNENKLQYFTSVRKSVETLIANFPIATTETVGKFGSGIKGYDRLQIVYKAFIKISSKVDIDFDDELNLNTIILALSKSFDYLNFNEHLEAGFHGIRDEQAIKDIVAYVQKLKPDERPKSHKFSLTTKTILRQKFNIHNQNFCRICDGLLHSSSTEVDHRIAMSLGGEGHIDNAVLLHPYCNRLKSDRTEEEARAALFGA</sequence>